<dbReference type="AlphaFoldDB" id="A0A7W6NJG2"/>
<accession>A0A7W6NJG2</accession>
<evidence type="ECO:0000313" key="1">
    <source>
        <dbReference type="EMBL" id="MBB4063698.1"/>
    </source>
</evidence>
<dbReference type="EMBL" id="JACIEZ010000001">
    <property type="protein sequence ID" value="MBB4063698.1"/>
    <property type="molecule type" value="Genomic_DNA"/>
</dbReference>
<organism evidence="1 2">
    <name type="scientific">Gellertiella hungarica</name>
    <dbReference type="NCBI Taxonomy" id="1572859"/>
    <lineage>
        <taxon>Bacteria</taxon>
        <taxon>Pseudomonadati</taxon>
        <taxon>Pseudomonadota</taxon>
        <taxon>Alphaproteobacteria</taxon>
        <taxon>Hyphomicrobiales</taxon>
        <taxon>Rhizobiaceae</taxon>
        <taxon>Gellertiella</taxon>
    </lineage>
</organism>
<dbReference type="Proteomes" id="UP000528286">
    <property type="component" value="Unassembled WGS sequence"/>
</dbReference>
<name>A0A7W6NJG2_9HYPH</name>
<keyword evidence="2" id="KW-1185">Reference proteome</keyword>
<dbReference type="RefSeq" id="WP_183364865.1">
    <property type="nucleotide sequence ID" value="NZ_JACIEZ010000001.1"/>
</dbReference>
<proteinExistence type="predicted"/>
<comment type="caution">
    <text evidence="1">The sequence shown here is derived from an EMBL/GenBank/DDBJ whole genome shotgun (WGS) entry which is preliminary data.</text>
</comment>
<reference evidence="1 2" key="1">
    <citation type="submission" date="2020-08" db="EMBL/GenBank/DDBJ databases">
        <title>Genomic Encyclopedia of Type Strains, Phase IV (KMG-IV): sequencing the most valuable type-strain genomes for metagenomic binning, comparative biology and taxonomic classification.</title>
        <authorList>
            <person name="Goeker M."/>
        </authorList>
    </citation>
    <scope>NUCLEOTIDE SEQUENCE [LARGE SCALE GENOMIC DNA]</scope>
    <source>
        <strain evidence="1 2">DSM 29853</strain>
    </source>
</reference>
<evidence type="ECO:0000313" key="2">
    <source>
        <dbReference type="Proteomes" id="UP000528286"/>
    </source>
</evidence>
<protein>
    <submittedName>
        <fullName evidence="1">Uncharacterized protein</fullName>
    </submittedName>
</protein>
<gene>
    <name evidence="1" type="ORF">GGR23_000859</name>
</gene>
<sequence length="308" mass="32692">MAKFNPPFASLGGVNRSPTIDEQAGGFTCGPLDLTLFNRLFGRIEAELKAIQTAGGITGTETDDTTVLQAIQALISAATGGGDVSNFVLFAQAQSRLPIFPEVQTSDGRLTVTSPSTGTVRIAAGATILHRGIRPYTTSLTNLSTVASKTYHLRWSPAGGFVLKDLSDLTYNPTTAAETNVAFDSSYDDMLVARVVTNSSNVVSITNLANKADLKSTGEVLQENTTWQNDAVPSTMTALDGAIVNINWARRPIAFLTGFTDVTVQFGSAAVIKEVNVVVQSLSRYQLKAIYQRTTDPSGAYVAWAATA</sequence>